<dbReference type="AlphaFoldDB" id="A0A6B3N5F5"/>
<dbReference type="InterPro" id="IPR046298">
    <property type="entry name" value="DUF6335"/>
</dbReference>
<feature type="region of interest" description="Disordered" evidence="1">
    <location>
        <begin position="91"/>
        <end position="130"/>
    </location>
</feature>
<name>A0A6B3N5F5_9CYAN</name>
<comment type="caution">
    <text evidence="2">The sequence shown here is derived from an EMBL/GenBank/DDBJ whole genome shotgun (WGS) entry which is preliminary data.</text>
</comment>
<evidence type="ECO:0000256" key="1">
    <source>
        <dbReference type="SAM" id="MobiDB-lite"/>
    </source>
</evidence>
<evidence type="ECO:0000313" key="2">
    <source>
        <dbReference type="EMBL" id="NER28359.1"/>
    </source>
</evidence>
<reference evidence="2" key="1">
    <citation type="submission" date="2019-11" db="EMBL/GenBank/DDBJ databases">
        <title>Genomic insights into an expanded diversity of filamentous marine cyanobacteria reveals the extraordinary biosynthetic potential of Moorea and Okeania.</title>
        <authorList>
            <person name="Ferreira Leao T."/>
            <person name="Wang M."/>
            <person name="Moss N."/>
            <person name="Da Silva R."/>
            <person name="Sanders J."/>
            <person name="Nurk S."/>
            <person name="Gurevich A."/>
            <person name="Humphrey G."/>
            <person name="Reher R."/>
            <person name="Zhu Q."/>
            <person name="Belda-Ferre P."/>
            <person name="Glukhov E."/>
            <person name="Rex R."/>
            <person name="Dorrestein P.C."/>
            <person name="Knight R."/>
            <person name="Pevzner P."/>
            <person name="Gerwick W.H."/>
            <person name="Gerwick L."/>
        </authorList>
    </citation>
    <scope>NUCLEOTIDE SEQUENCE</scope>
    <source>
        <strain evidence="2">SIO1C4</strain>
    </source>
</reference>
<sequence length="130" mass="14454">MPEGAEVEEVLLEDLTGREHAELIFEGLIDRDTGMGRTLEKLRTSSNSCADVTGGDLDDNLYQAEVVGEEAVGGQTPTPDQSVTEELLQAMGLSSTDGELVQTRDKLERRDRQRWELDPESSEDYQEHSK</sequence>
<dbReference type="Pfam" id="PF19861">
    <property type="entry name" value="DUF6335"/>
    <property type="match status" value="1"/>
</dbReference>
<accession>A0A6B3N5F5</accession>
<protein>
    <submittedName>
        <fullName evidence="2">Uncharacterized protein</fullName>
    </submittedName>
</protein>
<organism evidence="2">
    <name type="scientific">Symploca sp. SIO1C4</name>
    <dbReference type="NCBI Taxonomy" id="2607765"/>
    <lineage>
        <taxon>Bacteria</taxon>
        <taxon>Bacillati</taxon>
        <taxon>Cyanobacteriota</taxon>
        <taxon>Cyanophyceae</taxon>
        <taxon>Coleofasciculales</taxon>
        <taxon>Coleofasciculaceae</taxon>
        <taxon>Symploca</taxon>
    </lineage>
</organism>
<proteinExistence type="predicted"/>
<gene>
    <name evidence="2" type="ORF">F6J89_12170</name>
</gene>
<dbReference type="EMBL" id="JAAHFQ010000203">
    <property type="protein sequence ID" value="NER28359.1"/>
    <property type="molecule type" value="Genomic_DNA"/>
</dbReference>
<feature type="compositionally biased region" description="Basic and acidic residues" evidence="1">
    <location>
        <begin position="102"/>
        <end position="117"/>
    </location>
</feature>